<keyword evidence="3 5" id="KW-1133">Transmembrane helix</keyword>
<evidence type="ECO:0000259" key="6">
    <source>
        <dbReference type="Pfam" id="PF01699"/>
    </source>
</evidence>
<dbReference type="KEGG" id="ipa:Isop_2701"/>
<dbReference type="GO" id="GO:0006874">
    <property type="term" value="P:intracellular calcium ion homeostasis"/>
    <property type="evidence" value="ECO:0007669"/>
    <property type="project" value="TreeGrafter"/>
</dbReference>
<dbReference type="InterPro" id="IPR004837">
    <property type="entry name" value="NaCa_Exmemb"/>
</dbReference>
<dbReference type="eggNOG" id="COG0530">
    <property type="taxonomic scope" value="Bacteria"/>
</dbReference>
<evidence type="ECO:0000313" key="7">
    <source>
        <dbReference type="EMBL" id="ADV63270.1"/>
    </source>
</evidence>
<keyword evidence="4 5" id="KW-0472">Membrane</keyword>
<accession>E8QZX9</accession>
<protein>
    <submittedName>
        <fullName evidence="7">Na+/Ca+ antiporter, CaCA family</fullName>
    </submittedName>
</protein>
<evidence type="ECO:0000256" key="5">
    <source>
        <dbReference type="SAM" id="Phobius"/>
    </source>
</evidence>
<dbReference type="EMBL" id="CP002353">
    <property type="protein sequence ID" value="ADV63270.1"/>
    <property type="molecule type" value="Genomic_DNA"/>
</dbReference>
<feature type="transmembrane region" description="Helical" evidence="5">
    <location>
        <begin position="133"/>
        <end position="151"/>
    </location>
</feature>
<feature type="transmembrane region" description="Helical" evidence="5">
    <location>
        <begin position="330"/>
        <end position="347"/>
    </location>
</feature>
<dbReference type="GO" id="GO:0005886">
    <property type="term" value="C:plasma membrane"/>
    <property type="evidence" value="ECO:0007669"/>
    <property type="project" value="TreeGrafter"/>
</dbReference>
<dbReference type="Pfam" id="PF01699">
    <property type="entry name" value="Na_Ca_ex"/>
    <property type="match status" value="2"/>
</dbReference>
<dbReference type="FunCoup" id="E8QZX9">
    <property type="interactions" value="125"/>
</dbReference>
<dbReference type="PANTHER" id="PTHR10846:SF8">
    <property type="entry name" value="INNER MEMBRANE PROTEIN YRBG"/>
    <property type="match status" value="1"/>
</dbReference>
<feature type="transmembrane region" description="Helical" evidence="5">
    <location>
        <begin position="353"/>
        <end position="375"/>
    </location>
</feature>
<dbReference type="HOGENOM" id="CLU_007948_0_3_0"/>
<sequence length="398" mass="41682">MPPSSIETNQGGAARIPGPARSATVLANLAGQSLWLLTGLVVLVGGGELLVRGAAALALRLRIPPLIVGLTVVAFGTSAPELFVTVEACRKGSTEIAVGNVVGSNICNILLILGLSGMAAPLLIDRETQMRQLPIMVVATLAFLAMVWDGAITQLEGGLLCGGLVAYIVLSLMLARSARKASLAEGDEVVATRFGPPIHLAMIAGGLVCLVIGADLMVDAAVQIAKEIGVNQVVIGLTIVAVGTSLPELATSITAALKKQREISVGNVVGSNIFNLLGVLGIAAVVSPVEIPIPSVSFEVDMPFLIGSTLLSIPFLFFRNQLSRLEGLTLFLWYVAFVSLLVGKARFPEVESITLAAIPYVLTPLTLIVLVKEVILHRRDLKLARAEEELTENGKPTL</sequence>
<feature type="transmembrane region" description="Helical" evidence="5">
    <location>
        <begin position="157"/>
        <end position="175"/>
    </location>
</feature>
<feature type="transmembrane region" description="Helical" evidence="5">
    <location>
        <begin position="34"/>
        <end position="51"/>
    </location>
</feature>
<dbReference type="InterPro" id="IPR004481">
    <property type="entry name" value="K/Na/Ca-exchanger"/>
</dbReference>
<dbReference type="InterPro" id="IPR044880">
    <property type="entry name" value="NCX_ion-bd_dom_sf"/>
</dbReference>
<dbReference type="GO" id="GO:0008273">
    <property type="term" value="F:calcium, potassium:sodium antiporter activity"/>
    <property type="evidence" value="ECO:0007669"/>
    <property type="project" value="TreeGrafter"/>
</dbReference>
<organism evidence="7 8">
    <name type="scientific">Isosphaera pallida (strain ATCC 43644 / DSM 9630 / IS1B)</name>
    <dbReference type="NCBI Taxonomy" id="575540"/>
    <lineage>
        <taxon>Bacteria</taxon>
        <taxon>Pseudomonadati</taxon>
        <taxon>Planctomycetota</taxon>
        <taxon>Planctomycetia</taxon>
        <taxon>Isosphaerales</taxon>
        <taxon>Isosphaeraceae</taxon>
        <taxon>Isosphaera</taxon>
    </lineage>
</organism>
<dbReference type="PANTHER" id="PTHR10846">
    <property type="entry name" value="SODIUM/POTASSIUM/CALCIUM EXCHANGER"/>
    <property type="match status" value="1"/>
</dbReference>
<comment type="subcellular location">
    <subcellularLocation>
        <location evidence="1">Membrane</location>
        <topology evidence="1">Multi-pass membrane protein</topology>
    </subcellularLocation>
</comment>
<dbReference type="GO" id="GO:0005262">
    <property type="term" value="F:calcium channel activity"/>
    <property type="evidence" value="ECO:0007669"/>
    <property type="project" value="TreeGrafter"/>
</dbReference>
<feature type="transmembrane region" description="Helical" evidence="5">
    <location>
        <begin position="63"/>
        <end position="83"/>
    </location>
</feature>
<reference key="1">
    <citation type="submission" date="2010-11" db="EMBL/GenBank/DDBJ databases">
        <title>The complete sequence of chromosome of Isophaera pallida ATCC 43644.</title>
        <authorList>
            <consortium name="US DOE Joint Genome Institute (JGI-PGF)"/>
            <person name="Lucas S."/>
            <person name="Copeland A."/>
            <person name="Lapidus A."/>
            <person name="Bruce D."/>
            <person name="Goodwin L."/>
            <person name="Pitluck S."/>
            <person name="Kyrpides N."/>
            <person name="Mavromatis K."/>
            <person name="Pagani I."/>
            <person name="Ivanova N."/>
            <person name="Saunders E."/>
            <person name="Brettin T."/>
            <person name="Detter J.C."/>
            <person name="Han C."/>
            <person name="Tapia R."/>
            <person name="Land M."/>
            <person name="Hauser L."/>
            <person name="Markowitz V."/>
            <person name="Cheng J.-F."/>
            <person name="Hugenholtz P."/>
            <person name="Woyke T."/>
            <person name="Wu D."/>
            <person name="Eisen J.A."/>
        </authorList>
    </citation>
    <scope>NUCLEOTIDE SEQUENCE</scope>
    <source>
        <strain>ATCC 43644</strain>
    </source>
</reference>
<dbReference type="OrthoDB" id="9794225at2"/>
<keyword evidence="2 5" id="KW-0812">Transmembrane</keyword>
<feature type="transmembrane region" description="Helical" evidence="5">
    <location>
        <begin position="196"/>
        <end position="214"/>
    </location>
</feature>
<evidence type="ECO:0000256" key="4">
    <source>
        <dbReference type="ARBA" id="ARBA00023136"/>
    </source>
</evidence>
<evidence type="ECO:0000256" key="2">
    <source>
        <dbReference type="ARBA" id="ARBA00022692"/>
    </source>
</evidence>
<dbReference type="InParanoid" id="E8QZX9"/>
<dbReference type="Proteomes" id="UP000008631">
    <property type="component" value="Chromosome"/>
</dbReference>
<evidence type="ECO:0000256" key="3">
    <source>
        <dbReference type="ARBA" id="ARBA00022989"/>
    </source>
</evidence>
<feature type="transmembrane region" description="Helical" evidence="5">
    <location>
        <begin position="300"/>
        <end position="318"/>
    </location>
</feature>
<feature type="transmembrane region" description="Helical" evidence="5">
    <location>
        <begin position="269"/>
        <end position="288"/>
    </location>
</feature>
<name>E8QZX9_ISOPI</name>
<evidence type="ECO:0000313" key="8">
    <source>
        <dbReference type="Proteomes" id="UP000008631"/>
    </source>
</evidence>
<feature type="domain" description="Sodium/calcium exchanger membrane region" evidence="6">
    <location>
        <begin position="34"/>
        <end position="172"/>
    </location>
</feature>
<feature type="transmembrane region" description="Helical" evidence="5">
    <location>
        <begin position="234"/>
        <end position="257"/>
    </location>
</feature>
<keyword evidence="8" id="KW-1185">Reference proteome</keyword>
<dbReference type="STRING" id="575540.Isop_2701"/>
<gene>
    <name evidence="7" type="ordered locus">Isop_2701</name>
</gene>
<dbReference type="Gene3D" id="1.20.1420.30">
    <property type="entry name" value="NCX, central ion-binding region"/>
    <property type="match status" value="1"/>
</dbReference>
<feature type="transmembrane region" description="Helical" evidence="5">
    <location>
        <begin position="103"/>
        <end position="124"/>
    </location>
</feature>
<proteinExistence type="predicted"/>
<evidence type="ECO:0000256" key="1">
    <source>
        <dbReference type="ARBA" id="ARBA00004141"/>
    </source>
</evidence>
<dbReference type="AlphaFoldDB" id="E8QZX9"/>
<reference evidence="7 8" key="2">
    <citation type="journal article" date="2011" name="Stand. Genomic Sci.">
        <title>Complete genome sequence of Isosphaera pallida type strain (IS1B).</title>
        <authorList>
            <consortium name="US DOE Joint Genome Institute (JGI-PGF)"/>
            <person name="Goker M."/>
            <person name="Cleland D."/>
            <person name="Saunders E."/>
            <person name="Lapidus A."/>
            <person name="Nolan M."/>
            <person name="Lucas S."/>
            <person name="Hammon N."/>
            <person name="Deshpande S."/>
            <person name="Cheng J.F."/>
            <person name="Tapia R."/>
            <person name="Han C."/>
            <person name="Goodwin L."/>
            <person name="Pitluck S."/>
            <person name="Liolios K."/>
            <person name="Pagani I."/>
            <person name="Ivanova N."/>
            <person name="Mavromatis K."/>
            <person name="Pati A."/>
            <person name="Chen A."/>
            <person name="Palaniappan K."/>
            <person name="Land M."/>
            <person name="Hauser L."/>
            <person name="Chang Y.J."/>
            <person name="Jeffries C.D."/>
            <person name="Detter J.C."/>
            <person name="Beck B."/>
            <person name="Woyke T."/>
            <person name="Bristow J."/>
            <person name="Eisen J.A."/>
            <person name="Markowitz V."/>
            <person name="Hugenholtz P."/>
            <person name="Kyrpides N.C."/>
            <person name="Klenk H.P."/>
        </authorList>
    </citation>
    <scope>NUCLEOTIDE SEQUENCE [LARGE SCALE GENOMIC DNA]</scope>
    <source>
        <strain evidence="8">ATCC 43644 / DSM 9630 / IS1B</strain>
    </source>
</reference>
<feature type="domain" description="Sodium/calcium exchanger membrane region" evidence="6">
    <location>
        <begin position="199"/>
        <end position="341"/>
    </location>
</feature>
<dbReference type="NCBIfam" id="TIGR00367">
    <property type="entry name" value="calcium/sodium antiporter"/>
    <property type="match status" value="1"/>
</dbReference>